<accession>A0A0H3CE44</accession>
<dbReference type="RefSeq" id="YP_002519096.2">
    <property type="nucleotide sequence ID" value="NC_011916.1"/>
</dbReference>
<dbReference type="InterPro" id="IPR006683">
    <property type="entry name" value="Thioestr_dom"/>
</dbReference>
<feature type="domain" description="Thioesterase" evidence="3">
    <location>
        <begin position="53"/>
        <end position="128"/>
    </location>
</feature>
<dbReference type="Gene3D" id="3.10.129.10">
    <property type="entry name" value="Hotdog Thioesterase"/>
    <property type="match status" value="1"/>
</dbReference>
<gene>
    <name evidence="4" type="ordered locus">CCNA_03723</name>
</gene>
<dbReference type="SUPFAM" id="SSF54637">
    <property type="entry name" value="Thioesterase/thiol ester dehydrase-isomerase"/>
    <property type="match status" value="1"/>
</dbReference>
<dbReference type="PATRIC" id="fig|565050.3.peg.3629"/>
<dbReference type="InterPro" id="IPR039298">
    <property type="entry name" value="ACOT13"/>
</dbReference>
<sequence length="145" mass="15600">MSDTVVPAGFSPHARKSPITDPWEPLYARLAEDRLILATWVREPHCNSRHMPHGGFLAAMADNAMGLSLGVNLARAGAPVEGLVTVSLTLDYLGSARLGQWLEFDTDFIKLGRSICFAEATVRADGDPVARARASFKVRAPKAAA</sequence>
<dbReference type="AlphaFoldDB" id="A0A0H3CE44"/>
<dbReference type="OrthoDB" id="7061558at2"/>
<name>A0A0H3CE44_CAUVN</name>
<dbReference type="KEGG" id="ccs:CCNA_03723"/>
<proteinExistence type="inferred from homology"/>
<evidence type="ECO:0000259" key="3">
    <source>
        <dbReference type="Pfam" id="PF03061"/>
    </source>
</evidence>
<dbReference type="Proteomes" id="UP000001364">
    <property type="component" value="Chromosome"/>
</dbReference>
<evidence type="ECO:0000313" key="4">
    <source>
        <dbReference type="EMBL" id="ACL97188.2"/>
    </source>
</evidence>
<keyword evidence="2" id="KW-0378">Hydrolase</keyword>
<protein>
    <submittedName>
        <fullName evidence="4">PaaI thioesterase family protein</fullName>
    </submittedName>
</protein>
<evidence type="ECO:0000313" key="5">
    <source>
        <dbReference type="Proteomes" id="UP000001364"/>
    </source>
</evidence>
<dbReference type="PANTHER" id="PTHR21660:SF1">
    <property type="entry name" value="ACYL-COENZYME A THIOESTERASE 13"/>
    <property type="match status" value="1"/>
</dbReference>
<dbReference type="GO" id="GO:0047617">
    <property type="term" value="F:fatty acyl-CoA hydrolase activity"/>
    <property type="evidence" value="ECO:0007669"/>
    <property type="project" value="InterPro"/>
</dbReference>
<organism evidence="4 5">
    <name type="scientific">Caulobacter vibrioides (strain NA1000 / CB15N)</name>
    <name type="common">Caulobacter crescentus</name>
    <dbReference type="NCBI Taxonomy" id="565050"/>
    <lineage>
        <taxon>Bacteria</taxon>
        <taxon>Pseudomonadati</taxon>
        <taxon>Pseudomonadota</taxon>
        <taxon>Alphaproteobacteria</taxon>
        <taxon>Caulobacterales</taxon>
        <taxon>Caulobacteraceae</taxon>
        <taxon>Caulobacter</taxon>
    </lineage>
</organism>
<dbReference type="CDD" id="cd03443">
    <property type="entry name" value="PaaI_thioesterase"/>
    <property type="match status" value="1"/>
</dbReference>
<dbReference type="Pfam" id="PF03061">
    <property type="entry name" value="4HBT"/>
    <property type="match status" value="1"/>
</dbReference>
<evidence type="ECO:0000256" key="1">
    <source>
        <dbReference type="ARBA" id="ARBA00008324"/>
    </source>
</evidence>
<dbReference type="RefSeq" id="WP_024265983.1">
    <property type="nucleotide sequence ID" value="NC_011916.1"/>
</dbReference>
<evidence type="ECO:0000256" key="2">
    <source>
        <dbReference type="ARBA" id="ARBA00022801"/>
    </source>
</evidence>
<dbReference type="GeneID" id="7331919"/>
<dbReference type="PANTHER" id="PTHR21660">
    <property type="entry name" value="THIOESTERASE SUPERFAMILY MEMBER-RELATED"/>
    <property type="match status" value="1"/>
</dbReference>
<reference evidence="4 5" key="1">
    <citation type="journal article" date="2010" name="J. Bacteriol.">
        <title>The genetic basis of laboratory adaptation in Caulobacter crescentus.</title>
        <authorList>
            <person name="Marks M.E."/>
            <person name="Castro-Rojas C.M."/>
            <person name="Teiling C."/>
            <person name="Du L."/>
            <person name="Kapatral V."/>
            <person name="Walunas T.L."/>
            <person name="Crosson S."/>
        </authorList>
    </citation>
    <scope>NUCLEOTIDE SEQUENCE [LARGE SCALE GENOMIC DNA]</scope>
    <source>
        <strain evidence="5">NA1000 / CB15N</strain>
    </source>
</reference>
<dbReference type="InterPro" id="IPR029069">
    <property type="entry name" value="HotDog_dom_sf"/>
</dbReference>
<keyword evidence="5" id="KW-1185">Reference proteome</keyword>
<dbReference type="HOGENOM" id="CLU_089876_8_1_5"/>
<comment type="similarity">
    <text evidence="1">Belongs to the thioesterase PaaI family.</text>
</comment>
<dbReference type="EMBL" id="CP001340">
    <property type="protein sequence ID" value="ACL97188.2"/>
    <property type="molecule type" value="Genomic_DNA"/>
</dbReference>